<evidence type="ECO:0000256" key="2">
    <source>
        <dbReference type="ARBA" id="ARBA00005811"/>
    </source>
</evidence>
<evidence type="ECO:0000256" key="6">
    <source>
        <dbReference type="ARBA" id="ARBA00023136"/>
    </source>
</evidence>
<name>A0ABS1X278_9GAMM</name>
<comment type="subcellular location">
    <subcellularLocation>
        <location evidence="1">Cell membrane</location>
        <topology evidence="1">Single-pass membrane protein</topology>
    </subcellularLocation>
    <subcellularLocation>
        <location evidence="7">Cell membrane</location>
        <topology evidence="7">Single-pass type II membrane protein</topology>
    </subcellularLocation>
</comment>
<evidence type="ECO:0000256" key="7">
    <source>
        <dbReference type="RuleBase" id="RU003879"/>
    </source>
</evidence>
<keyword evidence="5" id="KW-1133">Transmembrane helix</keyword>
<organism evidence="8 9">
    <name type="scientific">Steroidobacter gossypii</name>
    <dbReference type="NCBI Taxonomy" id="2805490"/>
    <lineage>
        <taxon>Bacteria</taxon>
        <taxon>Pseudomonadati</taxon>
        <taxon>Pseudomonadota</taxon>
        <taxon>Gammaproteobacteria</taxon>
        <taxon>Steroidobacterales</taxon>
        <taxon>Steroidobacteraceae</taxon>
        <taxon>Steroidobacter</taxon>
    </lineage>
</organism>
<accession>A0ABS1X278</accession>
<dbReference type="Pfam" id="PF02472">
    <property type="entry name" value="ExbD"/>
    <property type="match status" value="1"/>
</dbReference>
<evidence type="ECO:0000256" key="4">
    <source>
        <dbReference type="ARBA" id="ARBA00022692"/>
    </source>
</evidence>
<keyword evidence="6" id="KW-0472">Membrane</keyword>
<dbReference type="Proteomes" id="UP000661077">
    <property type="component" value="Unassembled WGS sequence"/>
</dbReference>
<reference evidence="8 9" key="1">
    <citation type="journal article" date="2021" name="Int. J. Syst. Evol. Microbiol.">
        <title>Steroidobacter gossypii sp. nov., isolated from soil of cotton cropping field.</title>
        <authorList>
            <person name="Huang R."/>
            <person name="Yang S."/>
            <person name="Zhen C."/>
            <person name="Liu W."/>
        </authorList>
    </citation>
    <scope>NUCLEOTIDE SEQUENCE [LARGE SCALE GENOMIC DNA]</scope>
    <source>
        <strain evidence="8 9">S1-65</strain>
    </source>
</reference>
<evidence type="ECO:0000313" key="9">
    <source>
        <dbReference type="Proteomes" id="UP000661077"/>
    </source>
</evidence>
<dbReference type="InterPro" id="IPR003400">
    <property type="entry name" value="ExbD"/>
</dbReference>
<evidence type="ECO:0000256" key="1">
    <source>
        <dbReference type="ARBA" id="ARBA00004162"/>
    </source>
</evidence>
<keyword evidence="7" id="KW-0813">Transport</keyword>
<evidence type="ECO:0000256" key="5">
    <source>
        <dbReference type="ARBA" id="ARBA00022989"/>
    </source>
</evidence>
<dbReference type="RefSeq" id="WP_203169431.1">
    <property type="nucleotide sequence ID" value="NZ_JAEVLS010000005.1"/>
</dbReference>
<protein>
    <submittedName>
        <fullName evidence="8">Biopolymer transporter ExbD</fullName>
    </submittedName>
</protein>
<evidence type="ECO:0000313" key="8">
    <source>
        <dbReference type="EMBL" id="MBM0107317.1"/>
    </source>
</evidence>
<evidence type="ECO:0000256" key="3">
    <source>
        <dbReference type="ARBA" id="ARBA00022475"/>
    </source>
</evidence>
<comment type="caution">
    <text evidence="8">The sequence shown here is derived from an EMBL/GenBank/DDBJ whole genome shotgun (WGS) entry which is preliminary data.</text>
</comment>
<gene>
    <name evidence="8" type="ORF">JM946_21475</name>
</gene>
<keyword evidence="9" id="KW-1185">Reference proteome</keyword>
<sequence length="171" mass="19044">MAQSKAQRRMMRNHARYRGRHEINVVPMIDMMIILVFFLIFTAVFTKTNILELNLPGADSAVPDLPEGLNLEVIIRKDKIEVADRGTGLLRTVPSAGGGYDLAGLQDYLKLVKTKYPDKTDATILLEQEIAYDTLVQVMDTVRVFSVGENSWTFGELFPDVSVGDAPQVEG</sequence>
<keyword evidence="4 7" id="KW-0812">Transmembrane</keyword>
<keyword evidence="7" id="KW-0653">Protein transport</keyword>
<keyword evidence="3" id="KW-1003">Cell membrane</keyword>
<dbReference type="PANTHER" id="PTHR30558">
    <property type="entry name" value="EXBD MEMBRANE COMPONENT OF PMF-DRIVEN MACROMOLECULE IMPORT SYSTEM"/>
    <property type="match status" value="1"/>
</dbReference>
<dbReference type="EMBL" id="JAEVLS010000005">
    <property type="protein sequence ID" value="MBM0107317.1"/>
    <property type="molecule type" value="Genomic_DNA"/>
</dbReference>
<proteinExistence type="inferred from homology"/>
<comment type="similarity">
    <text evidence="2 7">Belongs to the ExbD/TolR family.</text>
</comment>